<evidence type="ECO:0000313" key="9">
    <source>
        <dbReference type="EMBL" id="RMA80080.1"/>
    </source>
</evidence>
<evidence type="ECO:0000259" key="8">
    <source>
        <dbReference type="Pfam" id="PF00749"/>
    </source>
</evidence>
<dbReference type="GO" id="GO:0008270">
    <property type="term" value="F:zinc ion binding"/>
    <property type="evidence" value="ECO:0007669"/>
    <property type="project" value="InterPro"/>
</dbReference>
<dbReference type="Pfam" id="PF00749">
    <property type="entry name" value="tRNA-synt_1c"/>
    <property type="match status" value="1"/>
</dbReference>
<dbReference type="GO" id="GO:0004818">
    <property type="term" value="F:glutamate-tRNA ligase activity"/>
    <property type="evidence" value="ECO:0007669"/>
    <property type="project" value="TreeGrafter"/>
</dbReference>
<evidence type="ECO:0000256" key="3">
    <source>
        <dbReference type="ARBA" id="ARBA00022741"/>
    </source>
</evidence>
<dbReference type="InterPro" id="IPR022380">
    <property type="entry name" value="Glu-Q_tRNA(Asp)_Synthase"/>
</dbReference>
<evidence type="ECO:0000256" key="4">
    <source>
        <dbReference type="ARBA" id="ARBA00022833"/>
    </source>
</evidence>
<dbReference type="GO" id="GO:0006424">
    <property type="term" value="P:glutamyl-tRNA aminoacylation"/>
    <property type="evidence" value="ECO:0007669"/>
    <property type="project" value="InterPro"/>
</dbReference>
<dbReference type="PRINTS" id="PR00987">
    <property type="entry name" value="TRNASYNTHGLU"/>
</dbReference>
<dbReference type="InterPro" id="IPR049940">
    <property type="entry name" value="GluQ/Sye"/>
</dbReference>
<evidence type="ECO:0000256" key="1">
    <source>
        <dbReference type="ARBA" id="ARBA00022598"/>
    </source>
</evidence>
<dbReference type="PANTHER" id="PTHR43311:SF1">
    <property type="entry name" value="GLUTAMYL-Q TRNA(ASP) SYNTHETASE"/>
    <property type="match status" value="1"/>
</dbReference>
<dbReference type="Proteomes" id="UP000267187">
    <property type="component" value="Unassembled WGS sequence"/>
</dbReference>
<name>A0A3M0A5M8_9GAMM</name>
<protein>
    <submittedName>
        <fullName evidence="9">Glutamyl-Q tRNA(Asp) synthetase</fullName>
    </submittedName>
</protein>
<dbReference type="EMBL" id="REFJ01000003">
    <property type="protein sequence ID" value="RMA80080.1"/>
    <property type="molecule type" value="Genomic_DNA"/>
</dbReference>
<gene>
    <name evidence="9" type="ORF">DFR27_1436</name>
</gene>
<evidence type="ECO:0000256" key="7">
    <source>
        <dbReference type="RuleBase" id="RU363037"/>
    </source>
</evidence>
<evidence type="ECO:0000256" key="6">
    <source>
        <dbReference type="ARBA" id="ARBA00023146"/>
    </source>
</evidence>
<dbReference type="InterPro" id="IPR014729">
    <property type="entry name" value="Rossmann-like_a/b/a_fold"/>
</dbReference>
<sequence length="279" mass="30807">MIGRFAPTPSGPLHFGSLCCALASFLDCRANQGVWRLRIDDIDPPRCVSGSAETIQQQLQDFSLFWDGDITWQSQQLQAYQDQLLRLVNDGAVYRCNCNRKQLQSQNGFELGYCINHPPAANETCALRMNLQGEQSWHDLFLGPQNFDISTHPELCVRRRDGLIGYPLATVLDDISMGITHVIRGADLLPAAASQLALFAYLDYPAPQFGHIPIATNVDGNKLSKQNHAEPLRSANRPQQLRAALAHLGQASSEATGSVEDVIRQAISSWDRSAVPQGR</sequence>
<comment type="similarity">
    <text evidence="7">Belongs to the class-I aminoacyl-tRNA synthetase family.</text>
</comment>
<evidence type="ECO:0000256" key="5">
    <source>
        <dbReference type="ARBA" id="ARBA00022840"/>
    </source>
</evidence>
<keyword evidence="6 7" id="KW-0030">Aminoacyl-tRNA synthetase</keyword>
<proteinExistence type="inferred from homology"/>
<dbReference type="SUPFAM" id="SSF52374">
    <property type="entry name" value="Nucleotidylyl transferase"/>
    <property type="match status" value="1"/>
</dbReference>
<dbReference type="GO" id="GO:0005829">
    <property type="term" value="C:cytosol"/>
    <property type="evidence" value="ECO:0007669"/>
    <property type="project" value="TreeGrafter"/>
</dbReference>
<dbReference type="OrthoDB" id="9807503at2"/>
<dbReference type="GO" id="GO:0005524">
    <property type="term" value="F:ATP binding"/>
    <property type="evidence" value="ECO:0007669"/>
    <property type="project" value="UniProtKB-KW"/>
</dbReference>
<keyword evidence="2" id="KW-0479">Metal-binding</keyword>
<organism evidence="9 10">
    <name type="scientific">Umboniibacter marinipuniceus</name>
    <dbReference type="NCBI Taxonomy" id="569599"/>
    <lineage>
        <taxon>Bacteria</taxon>
        <taxon>Pseudomonadati</taxon>
        <taxon>Pseudomonadota</taxon>
        <taxon>Gammaproteobacteria</taxon>
        <taxon>Cellvibrionales</taxon>
        <taxon>Cellvibrionaceae</taxon>
        <taxon>Umboniibacter</taxon>
    </lineage>
</organism>
<keyword evidence="7" id="KW-0648">Protein biosynthesis</keyword>
<dbReference type="GO" id="GO:0006400">
    <property type="term" value="P:tRNA modification"/>
    <property type="evidence" value="ECO:0007669"/>
    <property type="project" value="InterPro"/>
</dbReference>
<comment type="caution">
    <text evidence="9">The sequence shown here is derived from an EMBL/GenBank/DDBJ whole genome shotgun (WGS) entry which is preliminary data.</text>
</comment>
<keyword evidence="4" id="KW-0862">Zinc</keyword>
<dbReference type="NCBIfam" id="TIGR03838">
    <property type="entry name" value="queuosine_YadB"/>
    <property type="match status" value="1"/>
</dbReference>
<dbReference type="Gene3D" id="3.40.50.620">
    <property type="entry name" value="HUPs"/>
    <property type="match status" value="1"/>
</dbReference>
<keyword evidence="5 7" id="KW-0067">ATP-binding</keyword>
<dbReference type="InterPro" id="IPR020058">
    <property type="entry name" value="Glu/Gln-tRNA-synth_Ib_cat-dom"/>
</dbReference>
<keyword evidence="10" id="KW-1185">Reference proteome</keyword>
<reference evidence="9 10" key="1">
    <citation type="submission" date="2018-10" db="EMBL/GenBank/DDBJ databases">
        <title>Genomic Encyclopedia of Type Strains, Phase IV (KMG-IV): sequencing the most valuable type-strain genomes for metagenomic binning, comparative biology and taxonomic classification.</title>
        <authorList>
            <person name="Goeker M."/>
        </authorList>
    </citation>
    <scope>NUCLEOTIDE SEQUENCE [LARGE SCALE GENOMIC DNA]</scope>
    <source>
        <strain evidence="9 10">DSM 25080</strain>
    </source>
</reference>
<evidence type="ECO:0000256" key="2">
    <source>
        <dbReference type="ARBA" id="ARBA00022723"/>
    </source>
</evidence>
<keyword evidence="1 7" id="KW-0436">Ligase</keyword>
<evidence type="ECO:0000313" key="10">
    <source>
        <dbReference type="Proteomes" id="UP000267187"/>
    </source>
</evidence>
<dbReference type="InterPro" id="IPR000924">
    <property type="entry name" value="Glu/Gln-tRNA-synth"/>
</dbReference>
<feature type="domain" description="Glutamyl/glutaminyl-tRNA synthetase class Ib catalytic" evidence="8">
    <location>
        <begin position="4"/>
        <end position="228"/>
    </location>
</feature>
<dbReference type="NCBIfam" id="NF004314">
    <property type="entry name" value="PRK05710.1-3"/>
    <property type="match status" value="1"/>
</dbReference>
<dbReference type="RefSeq" id="WP_121876763.1">
    <property type="nucleotide sequence ID" value="NZ_REFJ01000003.1"/>
</dbReference>
<dbReference type="AlphaFoldDB" id="A0A3M0A5M8"/>
<keyword evidence="3 7" id="KW-0547">Nucleotide-binding</keyword>
<accession>A0A3M0A5M8</accession>
<dbReference type="PANTHER" id="PTHR43311">
    <property type="entry name" value="GLUTAMATE--TRNA LIGASE"/>
    <property type="match status" value="1"/>
</dbReference>